<dbReference type="InterPro" id="IPR001789">
    <property type="entry name" value="Sig_transdc_resp-reg_receiver"/>
</dbReference>
<dbReference type="Gene3D" id="3.40.50.2300">
    <property type="match status" value="1"/>
</dbReference>
<name>A0ABT5HYI3_9CAUL</name>
<dbReference type="RefSeq" id="WP_272749647.1">
    <property type="nucleotide sequence ID" value="NZ_JAQQKX010000022.1"/>
</dbReference>
<organism evidence="3 4">
    <name type="scientific">Asticcacaulis aquaticus</name>
    <dbReference type="NCBI Taxonomy" id="2984212"/>
    <lineage>
        <taxon>Bacteria</taxon>
        <taxon>Pseudomonadati</taxon>
        <taxon>Pseudomonadota</taxon>
        <taxon>Alphaproteobacteria</taxon>
        <taxon>Caulobacterales</taxon>
        <taxon>Caulobacteraceae</taxon>
        <taxon>Asticcacaulis</taxon>
    </lineage>
</organism>
<feature type="modified residue" description="4-aspartylphosphate" evidence="1">
    <location>
        <position position="67"/>
    </location>
</feature>
<dbReference type="PANTHER" id="PTHR44520:SF2">
    <property type="entry name" value="RESPONSE REGULATOR RCP1"/>
    <property type="match status" value="1"/>
</dbReference>
<keyword evidence="1" id="KW-0597">Phosphoprotein</keyword>
<evidence type="ECO:0000313" key="3">
    <source>
        <dbReference type="EMBL" id="MDC7685141.1"/>
    </source>
</evidence>
<comment type="caution">
    <text evidence="3">The sequence shown here is derived from an EMBL/GenBank/DDBJ whole genome shotgun (WGS) entry which is preliminary data.</text>
</comment>
<reference evidence="3 4" key="1">
    <citation type="submission" date="2023-01" db="EMBL/GenBank/DDBJ databases">
        <title>Novel species of the genus Asticcacaulis isolated from rivers.</title>
        <authorList>
            <person name="Lu H."/>
        </authorList>
    </citation>
    <scope>NUCLEOTIDE SEQUENCE [LARGE SCALE GENOMIC DNA]</scope>
    <source>
        <strain evidence="3 4">BYS171W</strain>
    </source>
</reference>
<proteinExistence type="predicted"/>
<accession>A0ABT5HYI3</accession>
<evidence type="ECO:0000256" key="1">
    <source>
        <dbReference type="PROSITE-ProRule" id="PRU00169"/>
    </source>
</evidence>
<dbReference type="InterPro" id="IPR052893">
    <property type="entry name" value="TCS_response_regulator"/>
</dbReference>
<keyword evidence="4" id="KW-1185">Reference proteome</keyword>
<dbReference type="SMART" id="SM00448">
    <property type="entry name" value="REC"/>
    <property type="match status" value="1"/>
</dbReference>
<dbReference type="EMBL" id="JAQQKX010000022">
    <property type="protein sequence ID" value="MDC7685141.1"/>
    <property type="molecule type" value="Genomic_DNA"/>
</dbReference>
<dbReference type="PANTHER" id="PTHR44520">
    <property type="entry name" value="RESPONSE REGULATOR RCP1-RELATED"/>
    <property type="match status" value="1"/>
</dbReference>
<dbReference type="CDD" id="cd17557">
    <property type="entry name" value="REC_Rcp-like"/>
    <property type="match status" value="1"/>
</dbReference>
<feature type="domain" description="Response regulatory" evidence="2">
    <location>
        <begin position="9"/>
        <end position="134"/>
    </location>
</feature>
<dbReference type="InterPro" id="IPR011006">
    <property type="entry name" value="CheY-like_superfamily"/>
</dbReference>
<gene>
    <name evidence="3" type="ORF">PQU92_17800</name>
</gene>
<protein>
    <submittedName>
        <fullName evidence="3">Response regulator</fullName>
    </submittedName>
</protein>
<evidence type="ECO:0000313" key="4">
    <source>
        <dbReference type="Proteomes" id="UP001214854"/>
    </source>
</evidence>
<dbReference type="Pfam" id="PF00072">
    <property type="entry name" value="Response_reg"/>
    <property type="match status" value="1"/>
</dbReference>
<dbReference type="Proteomes" id="UP001214854">
    <property type="component" value="Unassembled WGS sequence"/>
</dbReference>
<dbReference type="SUPFAM" id="SSF52172">
    <property type="entry name" value="CheY-like"/>
    <property type="match status" value="1"/>
</dbReference>
<dbReference type="PROSITE" id="PS50110">
    <property type="entry name" value="RESPONSE_REGULATORY"/>
    <property type="match status" value="1"/>
</dbReference>
<evidence type="ECO:0000259" key="2">
    <source>
        <dbReference type="PROSITE" id="PS50110"/>
    </source>
</evidence>
<sequence>MTRLNRPAEILVVDDNRGDAILAARAFKAADLESNLTVADTGEKALAILAREGEYADAPLPDLILLDLNLPKMSGTDVLTQIKADAALRHIPVIILSSSGAERDVTVSYGLHASGYVIKPGSLDQFKRFVSAVTDFFFDMAILGGPDRFAGRQT</sequence>